<protein>
    <recommendedName>
        <fullName evidence="2">Fungal lipase-type domain-containing protein</fullName>
    </recommendedName>
</protein>
<name>A0A7S3UW36_HETAK</name>
<feature type="domain" description="Fungal lipase-type" evidence="2">
    <location>
        <begin position="599"/>
        <end position="629"/>
    </location>
</feature>
<dbReference type="Gene3D" id="3.40.50.1820">
    <property type="entry name" value="alpha/beta hydrolase"/>
    <property type="match status" value="1"/>
</dbReference>
<accession>A0A7S3UW36</accession>
<feature type="transmembrane region" description="Helical" evidence="1">
    <location>
        <begin position="31"/>
        <end position="50"/>
    </location>
</feature>
<dbReference type="Pfam" id="PF01764">
    <property type="entry name" value="Lipase_3"/>
    <property type="match status" value="1"/>
</dbReference>
<dbReference type="SUPFAM" id="SSF53474">
    <property type="entry name" value="alpha/beta-Hydrolases"/>
    <property type="match status" value="1"/>
</dbReference>
<feature type="transmembrane region" description="Helical" evidence="1">
    <location>
        <begin position="366"/>
        <end position="385"/>
    </location>
</feature>
<dbReference type="GO" id="GO:0006629">
    <property type="term" value="P:lipid metabolic process"/>
    <property type="evidence" value="ECO:0007669"/>
    <property type="project" value="InterPro"/>
</dbReference>
<gene>
    <name evidence="3" type="ORF">HAKA00212_LOCUS5328</name>
</gene>
<keyword evidence="1" id="KW-0812">Transmembrane</keyword>
<feature type="transmembrane region" description="Helical" evidence="1">
    <location>
        <begin position="70"/>
        <end position="90"/>
    </location>
</feature>
<dbReference type="EMBL" id="HBIU01011951">
    <property type="protein sequence ID" value="CAE0626653.1"/>
    <property type="molecule type" value="Transcribed_RNA"/>
</dbReference>
<feature type="transmembrane region" description="Helical" evidence="1">
    <location>
        <begin position="236"/>
        <end position="257"/>
    </location>
</feature>
<evidence type="ECO:0000256" key="1">
    <source>
        <dbReference type="SAM" id="Phobius"/>
    </source>
</evidence>
<proteinExistence type="predicted"/>
<dbReference type="InterPro" id="IPR029058">
    <property type="entry name" value="AB_hydrolase_fold"/>
</dbReference>
<dbReference type="InterPro" id="IPR002921">
    <property type="entry name" value="Fungal_lipase-type"/>
</dbReference>
<sequence length="737" mass="81393">MAGGIDAHEHRVGHHDSKFWTAWKLGCRIRYGYLFFVVLLFSIIYAFTFQMEVFFKVFVESEDSDTGLTFSNYGWLVLFPFILLFFGWLYDVLTRLVIDCFDGRGGGLIRLRLAEVSFFVSLMKPGYFWCGCFGGASSYAAVSDAQGYGAADGDGEPRRGGRTAAEERVLEASRMLHPSYDPVGYAGPELPPLAEAAHKWADLLQPWGFDAALACGAAYAFPANDWDFYAGLEDTVQYGIFIAMAFCVFFIFLDIIIGVNPRLNALYYTLLEDHILVTHRAEVQAARAMEGLPTSTMGYELAASLLPDPCLNLPACRGGQAPVDRAGWLCLWTDSMTSRAYSLRVELPVVVAAYLLANYLCFSYPVTGFITLMVVLILFAKNVNVLTQLVSNRFQHFVTIFAVLSSMLFALAYFAGASADSLKGTMNIGHPAEPTTKPSTPWTNHYLPYMYEVCNVNYYGLHVTDLALLSEAAYMVENTTELHAVMEEDFGDTALSDYNVTSVVVENYNAFFETHFPRLNTTVISVRGTSTGIDALMDMHYWFGIGFLQTLSYYVFPVLNQMPSGLVQWVLSIPGVGILNPDATYTTLTDYVERRKGALCASHAAGECRLLITGHSLGGGMASLAGATSAVKAVSFSGPGLYWSVDRFGITQDALEEYVTIVKPQYDLVPRVDENDGTVADINCPYAYNYLACHGISLTAVTLYENCGDPRGRDWSEAIQYVVDAYGEFDSSEDTTD</sequence>
<evidence type="ECO:0000313" key="3">
    <source>
        <dbReference type="EMBL" id="CAE0626653.1"/>
    </source>
</evidence>
<dbReference type="AlphaFoldDB" id="A0A7S3UW36"/>
<keyword evidence="1" id="KW-1133">Transmembrane helix</keyword>
<keyword evidence="1" id="KW-0472">Membrane</keyword>
<feature type="transmembrane region" description="Helical" evidence="1">
    <location>
        <begin position="397"/>
        <end position="416"/>
    </location>
</feature>
<evidence type="ECO:0000259" key="2">
    <source>
        <dbReference type="Pfam" id="PF01764"/>
    </source>
</evidence>
<reference evidence="3" key="1">
    <citation type="submission" date="2021-01" db="EMBL/GenBank/DDBJ databases">
        <authorList>
            <person name="Corre E."/>
            <person name="Pelletier E."/>
            <person name="Niang G."/>
            <person name="Scheremetjew M."/>
            <person name="Finn R."/>
            <person name="Kale V."/>
            <person name="Holt S."/>
            <person name="Cochrane G."/>
            <person name="Meng A."/>
            <person name="Brown T."/>
            <person name="Cohen L."/>
        </authorList>
    </citation>
    <scope>NUCLEOTIDE SEQUENCE</scope>
    <source>
        <strain evidence="3">CCMP3107</strain>
    </source>
</reference>
<organism evidence="3">
    <name type="scientific">Heterosigma akashiwo</name>
    <name type="common">Chromophytic alga</name>
    <name type="synonym">Heterosigma carterae</name>
    <dbReference type="NCBI Taxonomy" id="2829"/>
    <lineage>
        <taxon>Eukaryota</taxon>
        <taxon>Sar</taxon>
        <taxon>Stramenopiles</taxon>
        <taxon>Ochrophyta</taxon>
        <taxon>Raphidophyceae</taxon>
        <taxon>Chattonellales</taxon>
        <taxon>Chattonellaceae</taxon>
        <taxon>Heterosigma</taxon>
    </lineage>
</organism>